<sequence length="43" mass="4796">MIANHLEALNHCPAKRQTLNDTVEMNGLSDKVYIPEDGETITL</sequence>
<organism evidence="1 2">
    <name type="scientific">Psychromonas marina</name>
    <dbReference type="NCBI Taxonomy" id="88364"/>
    <lineage>
        <taxon>Bacteria</taxon>
        <taxon>Pseudomonadati</taxon>
        <taxon>Pseudomonadota</taxon>
        <taxon>Gammaproteobacteria</taxon>
        <taxon>Alteromonadales</taxon>
        <taxon>Psychromonadaceae</taxon>
        <taxon>Psychromonas</taxon>
    </lineage>
</organism>
<dbReference type="Proteomes" id="UP001157353">
    <property type="component" value="Unassembled WGS sequence"/>
</dbReference>
<name>A0ABQ6DZD7_9GAMM</name>
<dbReference type="EMBL" id="BSPQ01000002">
    <property type="protein sequence ID" value="GLS90350.1"/>
    <property type="molecule type" value="Genomic_DNA"/>
</dbReference>
<accession>A0ABQ6DZD7</accession>
<keyword evidence="2" id="KW-1185">Reference proteome</keyword>
<evidence type="ECO:0000313" key="1">
    <source>
        <dbReference type="EMBL" id="GLS90350.1"/>
    </source>
</evidence>
<protein>
    <submittedName>
        <fullName evidence="1">Uncharacterized protein</fullName>
    </submittedName>
</protein>
<reference evidence="2" key="1">
    <citation type="journal article" date="2019" name="Int. J. Syst. Evol. Microbiol.">
        <title>The Global Catalogue of Microorganisms (GCM) 10K type strain sequencing project: providing services to taxonomists for standard genome sequencing and annotation.</title>
        <authorList>
            <consortium name="The Broad Institute Genomics Platform"/>
            <consortium name="The Broad Institute Genome Sequencing Center for Infectious Disease"/>
            <person name="Wu L."/>
            <person name="Ma J."/>
        </authorList>
    </citation>
    <scope>NUCLEOTIDE SEQUENCE [LARGE SCALE GENOMIC DNA]</scope>
    <source>
        <strain evidence="2">NBRC 103166</strain>
    </source>
</reference>
<comment type="caution">
    <text evidence="1">The sequence shown here is derived from an EMBL/GenBank/DDBJ whole genome shotgun (WGS) entry which is preliminary data.</text>
</comment>
<proteinExistence type="predicted"/>
<gene>
    <name evidence="1" type="ORF">GCM10007916_14170</name>
</gene>
<dbReference type="RefSeq" id="WP_284203466.1">
    <property type="nucleotide sequence ID" value="NZ_BSPQ01000002.1"/>
</dbReference>
<evidence type="ECO:0000313" key="2">
    <source>
        <dbReference type="Proteomes" id="UP001157353"/>
    </source>
</evidence>